<evidence type="ECO:0000313" key="1">
    <source>
        <dbReference type="Proteomes" id="UP000887579"/>
    </source>
</evidence>
<accession>A0AC34GDA1</accession>
<proteinExistence type="predicted"/>
<evidence type="ECO:0000313" key="2">
    <source>
        <dbReference type="WBParaSite" id="ES5_v2.g27476.t1"/>
    </source>
</evidence>
<name>A0AC34GDA1_9BILA</name>
<dbReference type="WBParaSite" id="ES5_v2.g27476.t1">
    <property type="protein sequence ID" value="ES5_v2.g27476.t1"/>
    <property type="gene ID" value="ES5_v2.g27476"/>
</dbReference>
<organism evidence="1 2">
    <name type="scientific">Panagrolaimus sp. ES5</name>
    <dbReference type="NCBI Taxonomy" id="591445"/>
    <lineage>
        <taxon>Eukaryota</taxon>
        <taxon>Metazoa</taxon>
        <taxon>Ecdysozoa</taxon>
        <taxon>Nematoda</taxon>
        <taxon>Chromadorea</taxon>
        <taxon>Rhabditida</taxon>
        <taxon>Tylenchina</taxon>
        <taxon>Panagrolaimomorpha</taxon>
        <taxon>Panagrolaimoidea</taxon>
        <taxon>Panagrolaimidae</taxon>
        <taxon>Panagrolaimus</taxon>
    </lineage>
</organism>
<dbReference type="Proteomes" id="UP000887579">
    <property type="component" value="Unplaced"/>
</dbReference>
<sequence length="108" mass="12021">MGVRGATSEQSPPQQASLKTPQFGVSQPISMELPTASELELTKSLEFELKAKNVFESEQELEIRLEVLRKINALVKAWVKHVSVEKGLPPDHVERAGGKLFTFGSYRL</sequence>
<protein>
    <submittedName>
        <fullName evidence="2">Polynucleotide adenylyltransferase</fullName>
    </submittedName>
</protein>
<reference evidence="2" key="1">
    <citation type="submission" date="2022-11" db="UniProtKB">
        <authorList>
            <consortium name="WormBaseParasite"/>
        </authorList>
    </citation>
    <scope>IDENTIFICATION</scope>
</reference>